<accession>A0A8C2TAJ1</accession>
<evidence type="ECO:0000313" key="1">
    <source>
        <dbReference type="Ensembl" id="ENSCJPP00005009635.1"/>
    </source>
</evidence>
<proteinExistence type="predicted"/>
<reference evidence="1" key="3">
    <citation type="submission" date="2025-09" db="UniProtKB">
        <authorList>
            <consortium name="Ensembl"/>
        </authorList>
    </citation>
    <scope>IDENTIFICATION</scope>
</reference>
<organism evidence="1 2">
    <name type="scientific">Coturnix japonica</name>
    <name type="common">Japanese quail</name>
    <name type="synonym">Coturnix coturnix japonica</name>
    <dbReference type="NCBI Taxonomy" id="93934"/>
    <lineage>
        <taxon>Eukaryota</taxon>
        <taxon>Metazoa</taxon>
        <taxon>Chordata</taxon>
        <taxon>Craniata</taxon>
        <taxon>Vertebrata</taxon>
        <taxon>Euteleostomi</taxon>
        <taxon>Archelosauria</taxon>
        <taxon>Archosauria</taxon>
        <taxon>Dinosauria</taxon>
        <taxon>Saurischia</taxon>
        <taxon>Theropoda</taxon>
        <taxon>Coelurosauria</taxon>
        <taxon>Aves</taxon>
        <taxon>Neognathae</taxon>
        <taxon>Galloanserae</taxon>
        <taxon>Galliformes</taxon>
        <taxon>Phasianidae</taxon>
        <taxon>Perdicinae</taxon>
        <taxon>Coturnix</taxon>
    </lineage>
</organism>
<protein>
    <submittedName>
        <fullName evidence="1">Uncharacterized protein</fullName>
    </submittedName>
</protein>
<evidence type="ECO:0000313" key="2">
    <source>
        <dbReference type="Proteomes" id="UP000694412"/>
    </source>
</evidence>
<dbReference type="Ensembl" id="ENSCJPT00005014373.1">
    <property type="protein sequence ID" value="ENSCJPP00005009635.1"/>
    <property type="gene ID" value="ENSCJPG00005008443.1"/>
</dbReference>
<dbReference type="AlphaFoldDB" id="A0A8C2TAJ1"/>
<name>A0A8C2TAJ1_COTJA</name>
<dbReference type="Proteomes" id="UP000694412">
    <property type="component" value="Chromosome 1"/>
</dbReference>
<sequence length="141" mass="15760">GPPRGSLPCGTKFLIPMVEMSRPGHLCKELTRVKHSGAMHVAGQFLKQRLSPDPPGPHMPLVHSSIPMTPIFQQLQYNAEMSALLPRAFFSFLLPFQYLCLFTSPRHLLSCHPAVHLAQQGDVCPCCRSPLCYSADFPHRR</sequence>
<reference evidence="1" key="1">
    <citation type="submission" date="2015-11" db="EMBL/GenBank/DDBJ databases">
        <authorList>
            <consortium name="International Coturnix japonica Genome Analysis Consortium"/>
            <person name="Warren W."/>
            <person name="Burt D.W."/>
            <person name="Antin P.B."/>
            <person name="Lanford R."/>
            <person name="Gros J."/>
            <person name="Wilson R.K."/>
        </authorList>
    </citation>
    <scope>NUCLEOTIDE SEQUENCE [LARGE SCALE GENOMIC DNA]</scope>
</reference>
<keyword evidence="2" id="KW-1185">Reference proteome</keyword>
<reference evidence="1" key="2">
    <citation type="submission" date="2025-08" db="UniProtKB">
        <authorList>
            <consortium name="Ensembl"/>
        </authorList>
    </citation>
    <scope>IDENTIFICATION</scope>
</reference>